<evidence type="ECO:0000256" key="3">
    <source>
        <dbReference type="ARBA" id="ARBA00010091"/>
    </source>
</evidence>
<evidence type="ECO:0000313" key="10">
    <source>
        <dbReference type="EMBL" id="MFH4980291.1"/>
    </source>
</evidence>
<keyword evidence="6" id="KW-0206">Cytoskeleton</keyword>
<dbReference type="GO" id="GO:0030030">
    <property type="term" value="P:cell projection organization"/>
    <property type="evidence" value="ECO:0007669"/>
    <property type="project" value="UniProtKB-KW"/>
</dbReference>
<comment type="caution">
    <text evidence="10">The sequence shown here is derived from an EMBL/GenBank/DDBJ whole genome shotgun (WGS) entry which is preliminary data.</text>
</comment>
<keyword evidence="5" id="KW-0970">Cilium biogenesis/degradation</keyword>
<dbReference type="AlphaFoldDB" id="A0ABD6ES62"/>
<evidence type="ECO:0000259" key="9">
    <source>
        <dbReference type="Pfam" id="PF15311"/>
    </source>
</evidence>
<dbReference type="PANTHER" id="PTHR34174:SF1">
    <property type="entry name" value="CENTRIOLAR AND CILIOGENESIS-ASSOCIATED PROTEIN HYLS1"/>
    <property type="match status" value="1"/>
</dbReference>
<accession>A0ABD6ES62</accession>
<gene>
    <name evidence="10" type="ORF">AB6A40_007000</name>
</gene>
<evidence type="ECO:0000313" key="11">
    <source>
        <dbReference type="Proteomes" id="UP001608902"/>
    </source>
</evidence>
<feature type="domain" description="Centriolar and ciliogenesis-associated protein HYLS1 C-terminal" evidence="9">
    <location>
        <begin position="150"/>
        <end position="192"/>
    </location>
</feature>
<reference evidence="10 11" key="1">
    <citation type="submission" date="2024-08" db="EMBL/GenBank/DDBJ databases">
        <title>Gnathostoma spinigerum genome.</title>
        <authorList>
            <person name="Gonzalez-Bertolin B."/>
            <person name="Monzon S."/>
            <person name="Zaballos A."/>
            <person name="Jimenez P."/>
            <person name="Dekumyoy P."/>
            <person name="Varona S."/>
            <person name="Cuesta I."/>
            <person name="Sumanam S."/>
            <person name="Adisakwattana P."/>
            <person name="Gasser R.B."/>
            <person name="Hernandez-Gonzalez A."/>
            <person name="Young N.D."/>
            <person name="Perteguer M.J."/>
        </authorList>
    </citation>
    <scope>NUCLEOTIDE SEQUENCE [LARGE SCALE GENOMIC DNA]</scope>
    <source>
        <strain evidence="10">AL3</strain>
        <tissue evidence="10">Liver</tissue>
    </source>
</reference>
<evidence type="ECO:0000256" key="8">
    <source>
        <dbReference type="SAM" id="MobiDB-lite"/>
    </source>
</evidence>
<comment type="similarity">
    <text evidence="3">Belongs to the HYLS1 family.</text>
</comment>
<proteinExistence type="inferred from homology"/>
<dbReference type="EMBL" id="JBGFUD010005350">
    <property type="protein sequence ID" value="MFH4980291.1"/>
    <property type="molecule type" value="Genomic_DNA"/>
</dbReference>
<evidence type="ECO:0000256" key="6">
    <source>
        <dbReference type="ARBA" id="ARBA00023212"/>
    </source>
</evidence>
<evidence type="ECO:0000256" key="7">
    <source>
        <dbReference type="ARBA" id="ARBA00023273"/>
    </source>
</evidence>
<dbReference type="Proteomes" id="UP001608902">
    <property type="component" value="Unassembled WGS sequence"/>
</dbReference>
<keyword evidence="11" id="KW-1185">Reference proteome</keyword>
<dbReference type="GO" id="GO:0005814">
    <property type="term" value="C:centriole"/>
    <property type="evidence" value="ECO:0007669"/>
    <property type="project" value="UniProtKB-SubCell"/>
</dbReference>
<feature type="region of interest" description="Disordered" evidence="8">
    <location>
        <begin position="82"/>
        <end position="105"/>
    </location>
</feature>
<keyword evidence="4" id="KW-0963">Cytoplasm</keyword>
<sequence length="215" mass="25310">MHFPSYRTKDFSNKLRKSSALHISNSPHEQSLSKVSGGKLISRDNVSDLIFRGYHCLERMNADKKRVSDLKRRVKLYFSGSSPESFDTRKVRRESKNESENHGDIVGVDDLDINLEENDIREPLKETTDVPDPCVRPILLPPPGCLGFRHDPVKRYEIYRKNWESNPIPGEEKRLRLRWKIREYMLRREVPSLKVSDLMKPRPPNPEWTPRRYLD</sequence>
<feature type="compositionally biased region" description="Basic and acidic residues" evidence="8">
    <location>
        <begin position="86"/>
        <end position="103"/>
    </location>
</feature>
<dbReference type="InterPro" id="IPR027918">
    <property type="entry name" value="HYLS1_C_dom"/>
</dbReference>
<dbReference type="InterPro" id="IPR052319">
    <property type="entry name" value="Centriolar_ciliogenesis_assoc"/>
</dbReference>
<organism evidence="10 11">
    <name type="scientific">Gnathostoma spinigerum</name>
    <dbReference type="NCBI Taxonomy" id="75299"/>
    <lineage>
        <taxon>Eukaryota</taxon>
        <taxon>Metazoa</taxon>
        <taxon>Ecdysozoa</taxon>
        <taxon>Nematoda</taxon>
        <taxon>Chromadorea</taxon>
        <taxon>Rhabditida</taxon>
        <taxon>Spirurina</taxon>
        <taxon>Gnathostomatomorpha</taxon>
        <taxon>Gnathostomatoidea</taxon>
        <taxon>Gnathostomatidae</taxon>
        <taxon>Gnathostoma</taxon>
    </lineage>
</organism>
<evidence type="ECO:0000256" key="1">
    <source>
        <dbReference type="ARBA" id="ARBA00004114"/>
    </source>
</evidence>
<evidence type="ECO:0000256" key="2">
    <source>
        <dbReference type="ARBA" id="ARBA00004138"/>
    </source>
</evidence>
<evidence type="ECO:0000256" key="4">
    <source>
        <dbReference type="ARBA" id="ARBA00022490"/>
    </source>
</evidence>
<keyword evidence="7" id="KW-0966">Cell projection</keyword>
<evidence type="ECO:0000256" key="5">
    <source>
        <dbReference type="ARBA" id="ARBA00022794"/>
    </source>
</evidence>
<comment type="subcellular location">
    <subcellularLocation>
        <location evidence="2">Cell projection</location>
        <location evidence="2">Cilium</location>
    </subcellularLocation>
    <subcellularLocation>
        <location evidence="1">Cytoplasm</location>
        <location evidence="1">Cytoskeleton</location>
        <location evidence="1">Microtubule organizing center</location>
        <location evidence="1">Centrosome</location>
        <location evidence="1">Centriole</location>
    </subcellularLocation>
</comment>
<dbReference type="Pfam" id="PF15311">
    <property type="entry name" value="HYLS1_C"/>
    <property type="match status" value="1"/>
</dbReference>
<name>A0ABD6ES62_9BILA</name>
<dbReference type="GO" id="GO:0005929">
    <property type="term" value="C:cilium"/>
    <property type="evidence" value="ECO:0007669"/>
    <property type="project" value="UniProtKB-SubCell"/>
</dbReference>
<dbReference type="PANTHER" id="PTHR34174">
    <property type="entry name" value="HYDROLETHALUS SYNDROME PROTEIN 1"/>
    <property type="match status" value="1"/>
</dbReference>
<protein>
    <recommendedName>
        <fullName evidence="9">Centriolar and ciliogenesis-associated protein HYLS1 C-terminal domain-containing protein</fullName>
    </recommendedName>
</protein>